<comment type="caution">
    <text evidence="8">The sequence shown here is derived from an EMBL/GenBank/DDBJ whole genome shotgun (WGS) entry which is preliminary data.</text>
</comment>
<dbReference type="PROSITE" id="PS50020">
    <property type="entry name" value="WW_DOMAIN_2"/>
    <property type="match status" value="1"/>
</dbReference>
<evidence type="ECO:0000256" key="4">
    <source>
        <dbReference type="SAM" id="MobiDB-lite"/>
    </source>
</evidence>
<dbReference type="SMART" id="SM00228">
    <property type="entry name" value="PDZ"/>
    <property type="match status" value="5"/>
</dbReference>
<organism evidence="8 9">
    <name type="scientific">Fasciola hepatica</name>
    <name type="common">Liver fluke</name>
    <dbReference type="NCBI Taxonomy" id="6192"/>
    <lineage>
        <taxon>Eukaryota</taxon>
        <taxon>Metazoa</taxon>
        <taxon>Spiralia</taxon>
        <taxon>Lophotrochozoa</taxon>
        <taxon>Platyhelminthes</taxon>
        <taxon>Trematoda</taxon>
        <taxon>Digenea</taxon>
        <taxon>Plagiorchiida</taxon>
        <taxon>Echinostomata</taxon>
        <taxon>Echinostomatoidea</taxon>
        <taxon>Fasciolidae</taxon>
        <taxon>Fasciola</taxon>
    </lineage>
</organism>
<dbReference type="SMART" id="SM00456">
    <property type="entry name" value="WW"/>
    <property type="match status" value="1"/>
</dbReference>
<dbReference type="Proteomes" id="UP000230066">
    <property type="component" value="Unassembled WGS sequence"/>
</dbReference>
<dbReference type="GO" id="GO:0016301">
    <property type="term" value="F:kinase activity"/>
    <property type="evidence" value="ECO:0007669"/>
    <property type="project" value="UniProtKB-KW"/>
</dbReference>
<feature type="compositionally biased region" description="Low complexity" evidence="4">
    <location>
        <begin position="508"/>
        <end position="518"/>
    </location>
</feature>
<feature type="compositionally biased region" description="Polar residues" evidence="4">
    <location>
        <begin position="1359"/>
        <end position="1378"/>
    </location>
</feature>
<protein>
    <submittedName>
        <fullName evidence="8">Membrane-associated guanylate kinase WW and PDZ domain-containing protein 3</fullName>
    </submittedName>
</protein>
<feature type="domain" description="PDZ" evidence="7">
    <location>
        <begin position="1152"/>
        <end position="1253"/>
    </location>
</feature>
<name>A0A4E0RCU3_FASHE</name>
<dbReference type="SUPFAM" id="SSF51045">
    <property type="entry name" value="WW domain"/>
    <property type="match status" value="1"/>
</dbReference>
<dbReference type="Gene3D" id="2.20.70.10">
    <property type="match status" value="1"/>
</dbReference>
<dbReference type="Gene3D" id="2.30.42.10">
    <property type="match status" value="5"/>
</dbReference>
<dbReference type="PROSITE" id="PS01159">
    <property type="entry name" value="WW_DOMAIN_1"/>
    <property type="match status" value="1"/>
</dbReference>
<keyword evidence="3" id="KW-0472">Membrane</keyword>
<evidence type="ECO:0000259" key="6">
    <source>
        <dbReference type="PROSITE" id="PS50052"/>
    </source>
</evidence>
<dbReference type="InterPro" id="IPR027417">
    <property type="entry name" value="P-loop_NTPase"/>
</dbReference>
<keyword evidence="2" id="KW-0677">Repeat</keyword>
<dbReference type="InterPro" id="IPR036020">
    <property type="entry name" value="WW_dom_sf"/>
</dbReference>
<dbReference type="PROSITE" id="PS50052">
    <property type="entry name" value="GUANYLATE_KINASE_2"/>
    <property type="match status" value="1"/>
</dbReference>
<feature type="compositionally biased region" description="Low complexity" evidence="4">
    <location>
        <begin position="294"/>
        <end position="310"/>
    </location>
</feature>
<keyword evidence="8" id="KW-0418">Kinase</keyword>
<dbReference type="InterPro" id="IPR008145">
    <property type="entry name" value="GK/Ca_channel_bsu"/>
</dbReference>
<dbReference type="InterPro" id="IPR036034">
    <property type="entry name" value="PDZ_sf"/>
</dbReference>
<evidence type="ECO:0000313" key="8">
    <source>
        <dbReference type="EMBL" id="THD24204.1"/>
    </source>
</evidence>
<dbReference type="PROSITE" id="PS00856">
    <property type="entry name" value="GUANYLATE_KINASE_1"/>
    <property type="match status" value="1"/>
</dbReference>
<dbReference type="PANTHER" id="PTHR10316:SF40">
    <property type="entry name" value="LD27118P"/>
    <property type="match status" value="1"/>
</dbReference>
<dbReference type="GO" id="GO:0016020">
    <property type="term" value="C:membrane"/>
    <property type="evidence" value="ECO:0007669"/>
    <property type="project" value="UniProtKB-SubCell"/>
</dbReference>
<feature type="region of interest" description="Disordered" evidence="4">
    <location>
        <begin position="916"/>
        <end position="937"/>
    </location>
</feature>
<dbReference type="FunFam" id="2.30.42.10:FF:000005">
    <property type="entry name" value="Membrane associated guanylate kinase, WW and PDZ domain containing 1"/>
    <property type="match status" value="1"/>
</dbReference>
<comment type="subcellular location">
    <subcellularLocation>
        <location evidence="1">Membrane</location>
        <topology evidence="1">Peripheral membrane protein</topology>
    </subcellularLocation>
</comment>
<feature type="region of interest" description="Disordered" evidence="4">
    <location>
        <begin position="1357"/>
        <end position="1378"/>
    </location>
</feature>
<dbReference type="InterPro" id="IPR001478">
    <property type="entry name" value="PDZ"/>
</dbReference>
<dbReference type="Gene3D" id="3.30.63.10">
    <property type="entry name" value="Guanylate Kinase phosphate binding domain"/>
    <property type="match status" value="1"/>
</dbReference>
<feature type="domain" description="Guanylate kinase-like" evidence="6">
    <location>
        <begin position="148"/>
        <end position="244"/>
    </location>
</feature>
<accession>A0A4E0RCU3</accession>
<dbReference type="PANTHER" id="PTHR10316">
    <property type="entry name" value="MEMBRANE ASSOCIATED GUANYLATE KINASE-RELATED"/>
    <property type="match status" value="1"/>
</dbReference>
<dbReference type="PROSITE" id="PS50106">
    <property type="entry name" value="PDZ"/>
    <property type="match status" value="5"/>
</dbReference>
<sequence>MKVSNPCGNGSLSSVQNNRFGANFVSPLQKAANREHAAQSCSWLEQCYEVIVSPPNLDTSLSLPIDGGSDAGMFCVIGSQLDRSRLIQYNTSNGTSSERHLGGARQIQPGDIILALNEYEISGYTRRDAVELCDTLTRVPVGNSSTRPRLRIRLSPPQTLATGSTMLSSFLAAAFPLNSPEYSLQEKIRENVYQRVVPCTTRLPRADEMDGVHYRFMSVPQFLALERSGQLLESGMYKGNHYGTPRPDPNATALDTLFGNHLSISSSSSAQLTDDSCAIPPPLPPLASLSNVMGSLSTPSESSSSSTGGSHQTLPPPSAVPPPPPVRHSSITAQSTTARDRSSNTQEQITNEQLQELVFSRYSPPAQPNSANHSRKGSIDFGPLPARYDKLTNQLSNNSYLIDCDLSDSQWKDSGVYVTNCSSTTIATNGIQSLTSDVVCTDVNSGAVCPDRDLPYGWEVVQDPKYGIFYIDHINKRTQYEPPTEDDFALAAAVRSQLWSVGGVIPDSSNSTTGSASSVALTSVPSGDSTLVTSRSDRSSREGRVTPTTFTTDPKQVKGPLVTTTLIKSPRGFGFTVVGGADCNRLGYLQIKHLVPGGPASITSCLDVGDVLVAVNSVNVLAYTHAEIVSLFQSIPVGSSITLTVSQAYRLRRDTSDGFTVCSTSPPVSTVTPSVSGNTQSGHLSISAGSAGPIVSSPSAVHSPSSRTSSPHLSVSPPISTTVGSRSHDHSTSSSEMGSSSSQANSRARPSGQRPEFLKVAIFKQPNGFGFTLADHPQGQHVKAILDPGRCGRLRIGDVVVEINDQRVKEISHAEVVQILKQCPVGQEARLLVQRGGLYTSPLSLLTADRGSLKHSSVIADKTVPSSLDLTDPAVPQTTECLDHKTLYESSLAPTHNSIHLRTGSSTVPSLAIGALPGLTDQPRHRARTPSADVDRRLGSQDSTYADLTEFGTFHQPNPVGQQVVSDRRRRMQPSDDSALLAMSKPLGTTTMTNPISPDSSLHYGSLLRPGRMPPLRNSVPVQVSSSKTGHNTGGPRAPSFLMLPGEFLVHLQRQPNGFGFTVIGGAEENSQITIGSLLPGGSAQMSGVVRTGDRLISINGLRVVGFKHREVVQLLDQAAHAVGQVTLGLQRPAPEAADGATYEPTLRDAVEVVVPRSPKNDGYGFFISNTHPRVLCNSSVGDVHSRDSTTADGEYIAQLVPGSKAERLGLLSVGDRILAVNKIPVSGVHHDQVVRLIRESGSHIVLTIIPSPASPWASRFQAVPEPGGAAVEFPVTLFRGSRGFGFSIRGGQEFNRMPLLVLRIADGGAAQMDGRLRVGDELIEINGYPTVGMSHGRAIEIIQAGGNTMQLIVRRRTGSSSKTADLTSRTRNPSHRSSLFRQFASTRLPSTSVPCNAAAVKPHSPHLSRLNWLGLVKKPTGPIGVRTTEPISAAERRNSANLEHHVQTTHTSRV</sequence>
<dbReference type="SUPFAM" id="SSF52540">
    <property type="entry name" value="P-loop containing nucleoside triphosphate hydrolases"/>
    <property type="match status" value="1"/>
</dbReference>
<feature type="region of interest" description="Disordered" evidence="4">
    <location>
        <begin position="952"/>
        <end position="971"/>
    </location>
</feature>
<feature type="compositionally biased region" description="Polar residues" evidence="4">
    <location>
        <begin position="677"/>
        <end position="688"/>
    </location>
</feature>
<feature type="compositionally biased region" description="Basic and acidic residues" evidence="4">
    <location>
        <begin position="535"/>
        <end position="544"/>
    </location>
</feature>
<dbReference type="InterPro" id="IPR001202">
    <property type="entry name" value="WW_dom"/>
</dbReference>
<dbReference type="GO" id="GO:0005737">
    <property type="term" value="C:cytoplasm"/>
    <property type="evidence" value="ECO:0007669"/>
    <property type="project" value="TreeGrafter"/>
</dbReference>
<feature type="domain" description="PDZ" evidence="7">
    <location>
        <begin position="1049"/>
        <end position="1123"/>
    </location>
</feature>
<evidence type="ECO:0000313" key="9">
    <source>
        <dbReference type="Proteomes" id="UP000230066"/>
    </source>
</evidence>
<feature type="compositionally biased region" description="Polar residues" evidence="4">
    <location>
        <begin position="519"/>
        <end position="534"/>
    </location>
</feature>
<keyword evidence="8" id="KW-0808">Transferase</keyword>
<feature type="region of interest" description="Disordered" evidence="4">
    <location>
        <begin position="660"/>
        <end position="753"/>
    </location>
</feature>
<evidence type="ECO:0000259" key="7">
    <source>
        <dbReference type="PROSITE" id="PS50106"/>
    </source>
</evidence>
<evidence type="ECO:0000259" key="5">
    <source>
        <dbReference type="PROSITE" id="PS50020"/>
    </source>
</evidence>
<reference evidence="8" key="1">
    <citation type="submission" date="2019-03" db="EMBL/GenBank/DDBJ databases">
        <title>Improved annotation for the trematode Fasciola hepatica.</title>
        <authorList>
            <person name="Choi Y.-J."/>
            <person name="Martin J."/>
            <person name="Mitreva M."/>
        </authorList>
    </citation>
    <scope>NUCLEOTIDE SEQUENCE [LARGE SCALE GENOMIC DNA]</scope>
</reference>
<feature type="region of interest" description="Disordered" evidence="4">
    <location>
        <begin position="508"/>
        <end position="554"/>
    </location>
</feature>
<feature type="compositionally biased region" description="Pro residues" evidence="4">
    <location>
        <begin position="314"/>
        <end position="326"/>
    </location>
</feature>
<feature type="domain" description="PDZ" evidence="7">
    <location>
        <begin position="563"/>
        <end position="647"/>
    </location>
</feature>
<dbReference type="CDD" id="cd00201">
    <property type="entry name" value="WW"/>
    <property type="match status" value="1"/>
</dbReference>
<feature type="domain" description="WW" evidence="5">
    <location>
        <begin position="452"/>
        <end position="485"/>
    </location>
</feature>
<dbReference type="CDD" id="cd06732">
    <property type="entry name" value="PDZ2_MAGI-1_3-like"/>
    <property type="match status" value="1"/>
</dbReference>
<feature type="domain" description="PDZ" evidence="7">
    <location>
        <begin position="1275"/>
        <end position="1358"/>
    </location>
</feature>
<feature type="compositionally biased region" description="Polar residues" evidence="4">
    <location>
        <begin position="329"/>
        <end position="348"/>
    </location>
</feature>
<feature type="compositionally biased region" description="Low complexity" evidence="4">
    <location>
        <begin position="663"/>
        <end position="676"/>
    </location>
</feature>
<dbReference type="SUPFAM" id="SSF50156">
    <property type="entry name" value="PDZ domain-like"/>
    <property type="match status" value="5"/>
</dbReference>
<feature type="domain" description="PDZ" evidence="7">
    <location>
        <begin position="759"/>
        <end position="822"/>
    </location>
</feature>
<proteinExistence type="predicted"/>
<dbReference type="Pfam" id="PF00397">
    <property type="entry name" value="WW"/>
    <property type="match status" value="1"/>
</dbReference>
<evidence type="ECO:0000256" key="3">
    <source>
        <dbReference type="ARBA" id="ARBA00023136"/>
    </source>
</evidence>
<dbReference type="Pfam" id="PF00625">
    <property type="entry name" value="Guanylate_kin"/>
    <property type="match status" value="1"/>
</dbReference>
<evidence type="ECO:0000256" key="1">
    <source>
        <dbReference type="ARBA" id="ARBA00004170"/>
    </source>
</evidence>
<evidence type="ECO:0000256" key="2">
    <source>
        <dbReference type="ARBA" id="ARBA00022737"/>
    </source>
</evidence>
<dbReference type="CDD" id="cd06735">
    <property type="entry name" value="PDZ5_MAGI-1_3-like"/>
    <property type="match status" value="1"/>
</dbReference>
<feature type="compositionally biased region" description="Polar residues" evidence="4">
    <location>
        <begin position="955"/>
        <end position="965"/>
    </location>
</feature>
<dbReference type="Pfam" id="PF00595">
    <property type="entry name" value="PDZ"/>
    <property type="match status" value="5"/>
</dbReference>
<dbReference type="InterPro" id="IPR020590">
    <property type="entry name" value="Guanylate_kinase_CS"/>
</dbReference>
<feature type="compositionally biased region" description="Low complexity" evidence="4">
    <location>
        <begin position="693"/>
        <end position="717"/>
    </location>
</feature>
<keyword evidence="9" id="KW-1185">Reference proteome</keyword>
<gene>
    <name evidence="8" type="ORF">D915_005151</name>
</gene>
<dbReference type="EMBL" id="JXXN02001725">
    <property type="protein sequence ID" value="THD24204.1"/>
    <property type="molecule type" value="Genomic_DNA"/>
</dbReference>
<dbReference type="InterPro" id="IPR008144">
    <property type="entry name" value="Guanylate_kin-like_dom"/>
</dbReference>
<dbReference type="GO" id="GO:0007165">
    <property type="term" value="P:signal transduction"/>
    <property type="evidence" value="ECO:0007669"/>
    <property type="project" value="TreeGrafter"/>
</dbReference>
<feature type="region of interest" description="Disordered" evidence="4">
    <location>
        <begin position="271"/>
        <end position="348"/>
    </location>
</feature>
<feature type="compositionally biased region" description="Low complexity" evidence="4">
    <location>
        <begin position="732"/>
        <end position="746"/>
    </location>
</feature>